<gene>
    <name evidence="2" type="ORF">BU204_12790</name>
</gene>
<dbReference type="Proteomes" id="UP000185596">
    <property type="component" value="Unassembled WGS sequence"/>
</dbReference>
<dbReference type="STRING" id="1912961.BU204_12790"/>
<organism evidence="2 3">
    <name type="scientific">Actinophytocola xanthii</name>
    <dbReference type="NCBI Taxonomy" id="1912961"/>
    <lineage>
        <taxon>Bacteria</taxon>
        <taxon>Bacillati</taxon>
        <taxon>Actinomycetota</taxon>
        <taxon>Actinomycetes</taxon>
        <taxon>Pseudonocardiales</taxon>
        <taxon>Pseudonocardiaceae</taxon>
    </lineage>
</organism>
<evidence type="ECO:0008006" key="4">
    <source>
        <dbReference type="Google" id="ProtNLM"/>
    </source>
</evidence>
<accession>A0A1Q8CSC7</accession>
<dbReference type="Pfam" id="PF05655">
    <property type="entry name" value="AvrD"/>
    <property type="match status" value="1"/>
</dbReference>
<dbReference type="OrthoDB" id="4919083at2"/>
<dbReference type="RefSeq" id="WP_075125857.1">
    <property type="nucleotide sequence ID" value="NZ_MSIE01000019.1"/>
</dbReference>
<comment type="caution">
    <text evidence="2">The sequence shown here is derived from an EMBL/GenBank/DDBJ whole genome shotgun (WGS) entry which is preliminary data.</text>
</comment>
<sequence>MTELRCESIDDYLGPAEGRFFGSGYRRARHEVGEVVVGADSGTRSTVDVHYPANWSRKGDEADLRPHLSTVDMLVLGVQLSEAHLAHGLGLSPAQRARSWVRTVTLRAGTTPQEDLTGLGGTAMPRGTRAVSDTESVTTYDCAVGAMRARCELQHPAGTGAHRGSRFDSLDDALGPADTRYYGAGLATRTHRITDVQVDLARLRARADLRLDPVVVNGGVDGAYQPGVSLVDAFVADLQLAQVMMYELDSVRRQDSNTLWMLRTTLEATDPHRPCAGPVECRAAITGKRLLPLRGGTWRTVDIEGECGGVSLRAAFAHELPAHLRAEEAS</sequence>
<dbReference type="AlphaFoldDB" id="A0A1Q8CSC7"/>
<dbReference type="InterPro" id="IPR008799">
    <property type="entry name" value="Pseudomon_AvrD"/>
</dbReference>
<dbReference type="EMBL" id="MSIE01000019">
    <property type="protein sequence ID" value="OLF17258.1"/>
    <property type="molecule type" value="Genomic_DNA"/>
</dbReference>
<name>A0A1Q8CSC7_9PSEU</name>
<protein>
    <recommendedName>
        <fullName evidence="4">Avirulence D protein (AvrD)</fullName>
    </recommendedName>
</protein>
<evidence type="ECO:0000313" key="2">
    <source>
        <dbReference type="EMBL" id="OLF17258.1"/>
    </source>
</evidence>
<reference evidence="2 3" key="1">
    <citation type="submission" date="2016-12" db="EMBL/GenBank/DDBJ databases">
        <title>The draft genome sequence of Actinophytocola sp. 11-183.</title>
        <authorList>
            <person name="Wang W."/>
            <person name="Yuan L."/>
        </authorList>
    </citation>
    <scope>NUCLEOTIDE SEQUENCE [LARGE SCALE GENOMIC DNA]</scope>
    <source>
        <strain evidence="2 3">11-183</strain>
    </source>
</reference>
<evidence type="ECO:0000256" key="1">
    <source>
        <dbReference type="SAM" id="MobiDB-lite"/>
    </source>
</evidence>
<keyword evidence="3" id="KW-1185">Reference proteome</keyword>
<proteinExistence type="predicted"/>
<feature type="region of interest" description="Disordered" evidence="1">
    <location>
        <begin position="111"/>
        <end position="132"/>
    </location>
</feature>
<evidence type="ECO:0000313" key="3">
    <source>
        <dbReference type="Proteomes" id="UP000185596"/>
    </source>
</evidence>